<name>A0A6L6PXG3_9BURK</name>
<evidence type="ECO:0000313" key="3">
    <source>
        <dbReference type="Proteomes" id="UP000484015"/>
    </source>
</evidence>
<dbReference type="InterPro" id="IPR028973">
    <property type="entry name" value="PhnB-like"/>
</dbReference>
<dbReference type="Proteomes" id="UP000484015">
    <property type="component" value="Unassembled WGS sequence"/>
</dbReference>
<reference evidence="2 3" key="1">
    <citation type="submission" date="2019-11" db="EMBL/GenBank/DDBJ databases">
        <title>Type strains purchased from KCTC, JCM and DSMZ.</title>
        <authorList>
            <person name="Lu H."/>
        </authorList>
    </citation>
    <scope>NUCLEOTIDE SEQUENCE [LARGE SCALE GENOMIC DNA]</scope>
    <source>
        <strain evidence="2 3">KCTC 42409</strain>
    </source>
</reference>
<organism evidence="2 3">
    <name type="scientific">Pseudoduganella ginsengisoli</name>
    <dbReference type="NCBI Taxonomy" id="1462440"/>
    <lineage>
        <taxon>Bacteria</taxon>
        <taxon>Pseudomonadati</taxon>
        <taxon>Pseudomonadota</taxon>
        <taxon>Betaproteobacteria</taxon>
        <taxon>Burkholderiales</taxon>
        <taxon>Oxalobacteraceae</taxon>
        <taxon>Telluria group</taxon>
        <taxon>Pseudoduganella</taxon>
    </lineage>
</organism>
<dbReference type="SUPFAM" id="SSF54593">
    <property type="entry name" value="Glyoxalase/Bleomycin resistance protein/Dihydroxybiphenyl dioxygenase"/>
    <property type="match status" value="1"/>
</dbReference>
<dbReference type="OrthoDB" id="5293819at2"/>
<dbReference type="PIRSF" id="PIRSF021700">
    <property type="entry name" value="3_dmu_93_MTrfase"/>
    <property type="match status" value="1"/>
</dbReference>
<evidence type="ECO:0000259" key="1">
    <source>
        <dbReference type="Pfam" id="PF06983"/>
    </source>
</evidence>
<dbReference type="PANTHER" id="PTHR33990:SF2">
    <property type="entry name" value="PHNB-LIKE DOMAIN-CONTAINING PROTEIN"/>
    <property type="match status" value="1"/>
</dbReference>
<accession>A0A6L6PXG3</accession>
<dbReference type="CDD" id="cd06588">
    <property type="entry name" value="PhnB_like"/>
    <property type="match status" value="1"/>
</dbReference>
<dbReference type="AlphaFoldDB" id="A0A6L6PXG3"/>
<dbReference type="Gene3D" id="3.10.180.10">
    <property type="entry name" value="2,3-Dihydroxybiphenyl 1,2-Dioxygenase, domain 1"/>
    <property type="match status" value="1"/>
</dbReference>
<feature type="domain" description="PhnB-like" evidence="1">
    <location>
        <begin position="5"/>
        <end position="125"/>
    </location>
</feature>
<sequence>MAHVQSIVPCLWFDTQAEEAAKYYTGIFDGGRITQVSYYTEAGQEHHGKAPGTVLTAEFEINGQTFTALNGGPQFKFNEAVSFQVMCESQQEIDRYWARLGEGGDPAAQQCGWLKDKFGVSWQIVPRVLIEMLKDSQSPRAQRALVAMMGMKKLDIAALQRAYAG</sequence>
<dbReference type="InterPro" id="IPR009725">
    <property type="entry name" value="3_dmu_93_MTrfase"/>
</dbReference>
<dbReference type="PANTHER" id="PTHR33990">
    <property type="entry name" value="PROTEIN YJDN-RELATED"/>
    <property type="match status" value="1"/>
</dbReference>
<evidence type="ECO:0000313" key="2">
    <source>
        <dbReference type="EMBL" id="MTW02293.1"/>
    </source>
</evidence>
<proteinExistence type="predicted"/>
<dbReference type="InterPro" id="IPR029068">
    <property type="entry name" value="Glyas_Bleomycin-R_OHBP_Dase"/>
</dbReference>
<dbReference type="EMBL" id="WNLA01000004">
    <property type="protein sequence ID" value="MTW02293.1"/>
    <property type="molecule type" value="Genomic_DNA"/>
</dbReference>
<protein>
    <submittedName>
        <fullName evidence="2">VOC family protein</fullName>
    </submittedName>
</protein>
<dbReference type="Pfam" id="PF06983">
    <property type="entry name" value="3-dmu-9_3-mt"/>
    <property type="match status" value="1"/>
</dbReference>
<dbReference type="RefSeq" id="WP_155438673.1">
    <property type="nucleotide sequence ID" value="NZ_WNLA01000004.1"/>
</dbReference>
<gene>
    <name evidence="2" type="ORF">GM668_09320</name>
</gene>
<keyword evidence="3" id="KW-1185">Reference proteome</keyword>
<comment type="caution">
    <text evidence="2">The sequence shown here is derived from an EMBL/GenBank/DDBJ whole genome shotgun (WGS) entry which is preliminary data.</text>
</comment>